<accession>A0ACB6S8J4</accession>
<protein>
    <submittedName>
        <fullName evidence="1">Uncharacterized protein</fullName>
    </submittedName>
</protein>
<sequence length="100" mass="11251">MHLREALNMLPLWGLGTQALKADEHMWFENCAGEHQLNLVIVPSFVGVGIGGRILRSIAVFGNGGRCRTQSSERDTAMRFLLHVTEDVTDRITQDRVIFE</sequence>
<name>A0ACB6S8J4_9PLEO</name>
<keyword evidence="2" id="KW-1185">Reference proteome</keyword>
<evidence type="ECO:0000313" key="1">
    <source>
        <dbReference type="EMBL" id="KAF2629669.1"/>
    </source>
</evidence>
<dbReference type="EMBL" id="MU006709">
    <property type="protein sequence ID" value="KAF2629669.1"/>
    <property type="molecule type" value="Genomic_DNA"/>
</dbReference>
<organism evidence="1 2">
    <name type="scientific">Macroventuria anomochaeta</name>
    <dbReference type="NCBI Taxonomy" id="301207"/>
    <lineage>
        <taxon>Eukaryota</taxon>
        <taxon>Fungi</taxon>
        <taxon>Dikarya</taxon>
        <taxon>Ascomycota</taxon>
        <taxon>Pezizomycotina</taxon>
        <taxon>Dothideomycetes</taxon>
        <taxon>Pleosporomycetidae</taxon>
        <taxon>Pleosporales</taxon>
        <taxon>Pleosporineae</taxon>
        <taxon>Didymellaceae</taxon>
        <taxon>Macroventuria</taxon>
    </lineage>
</organism>
<reference evidence="1" key="1">
    <citation type="journal article" date="2020" name="Stud. Mycol.">
        <title>101 Dothideomycetes genomes: a test case for predicting lifestyles and emergence of pathogens.</title>
        <authorList>
            <person name="Haridas S."/>
            <person name="Albert R."/>
            <person name="Binder M."/>
            <person name="Bloem J."/>
            <person name="Labutti K."/>
            <person name="Salamov A."/>
            <person name="Andreopoulos B."/>
            <person name="Baker S."/>
            <person name="Barry K."/>
            <person name="Bills G."/>
            <person name="Bluhm B."/>
            <person name="Cannon C."/>
            <person name="Castanera R."/>
            <person name="Culley D."/>
            <person name="Daum C."/>
            <person name="Ezra D."/>
            <person name="Gonzalez J."/>
            <person name="Henrissat B."/>
            <person name="Kuo A."/>
            <person name="Liang C."/>
            <person name="Lipzen A."/>
            <person name="Lutzoni F."/>
            <person name="Magnuson J."/>
            <person name="Mondo S."/>
            <person name="Nolan M."/>
            <person name="Ohm R."/>
            <person name="Pangilinan J."/>
            <person name="Park H.-J."/>
            <person name="Ramirez L."/>
            <person name="Alfaro M."/>
            <person name="Sun H."/>
            <person name="Tritt A."/>
            <person name="Yoshinaga Y."/>
            <person name="Zwiers L.-H."/>
            <person name="Turgeon B."/>
            <person name="Goodwin S."/>
            <person name="Spatafora J."/>
            <person name="Crous P."/>
            <person name="Grigoriev I."/>
        </authorList>
    </citation>
    <scope>NUCLEOTIDE SEQUENCE</scope>
    <source>
        <strain evidence="1">CBS 525.71</strain>
    </source>
</reference>
<gene>
    <name evidence="1" type="ORF">BU25DRAFT_271596</name>
</gene>
<evidence type="ECO:0000313" key="2">
    <source>
        <dbReference type="Proteomes" id="UP000799754"/>
    </source>
</evidence>
<comment type="caution">
    <text evidence="1">The sequence shown here is derived from an EMBL/GenBank/DDBJ whole genome shotgun (WGS) entry which is preliminary data.</text>
</comment>
<dbReference type="Proteomes" id="UP000799754">
    <property type="component" value="Unassembled WGS sequence"/>
</dbReference>
<proteinExistence type="predicted"/>